<feature type="transmembrane region" description="Helical" evidence="1">
    <location>
        <begin position="179"/>
        <end position="202"/>
    </location>
</feature>
<keyword evidence="1" id="KW-1133">Transmembrane helix</keyword>
<dbReference type="AlphaFoldDB" id="A0A1A8WLV8"/>
<evidence type="ECO:0000256" key="1">
    <source>
        <dbReference type="SAM" id="Phobius"/>
    </source>
</evidence>
<evidence type="ECO:0000313" key="3">
    <source>
        <dbReference type="EMBL" id="SBS99748.1"/>
    </source>
</evidence>
<evidence type="ECO:0000313" key="2">
    <source>
        <dbReference type="EMBL" id="SBS92291.1"/>
    </source>
</evidence>
<sequence>MAKTIYGFVSSLSKYKNLFDNDFEVKGGVTSGTCKYIDKQKFQDDFYPSFVEPCAKGINYLTDLKAYPRFNINDSLLDACENHIEYFSDDTFEKLQKLVDLQENFYKFTNVKESHPNHDCTYAEKIVSSYCELLNECHKYDDAHFCNVLETFRGQYNTYMENQSICDEKHKCLPSTRKYNLTVIILVTTVIVIVISFAPFILSKFTPFDTWLCQGTLSENVIVHNLGEAVEQFIGTTLISDRNSEIRKYRIAYSPVLFS</sequence>
<evidence type="ECO:0000313" key="4">
    <source>
        <dbReference type="Proteomes" id="UP000078546"/>
    </source>
</evidence>
<dbReference type="Proteomes" id="UP000078546">
    <property type="component" value="Unassembled WGS sequence"/>
</dbReference>
<evidence type="ECO:0000313" key="5">
    <source>
        <dbReference type="Proteomes" id="UP000078560"/>
    </source>
</evidence>
<organism evidence="2 5">
    <name type="scientific">Plasmodium ovale curtisi</name>
    <dbReference type="NCBI Taxonomy" id="864141"/>
    <lineage>
        <taxon>Eukaryota</taxon>
        <taxon>Sar</taxon>
        <taxon>Alveolata</taxon>
        <taxon>Apicomplexa</taxon>
        <taxon>Aconoidasida</taxon>
        <taxon>Haemosporida</taxon>
        <taxon>Plasmodiidae</taxon>
        <taxon>Plasmodium</taxon>
        <taxon>Plasmodium (Plasmodium)</taxon>
    </lineage>
</organism>
<reference evidence="2" key="2">
    <citation type="submission" date="2016-05" db="EMBL/GenBank/DDBJ databases">
        <authorList>
            <person name="Lavstsen T."/>
            <person name="Jespersen J.S."/>
        </authorList>
    </citation>
    <scope>NUCLEOTIDE SEQUENCE [LARGE SCALE GENOMIC DNA]</scope>
</reference>
<keyword evidence="1" id="KW-0812">Transmembrane</keyword>
<keyword evidence="1" id="KW-0472">Membrane</keyword>
<proteinExistence type="predicted"/>
<dbReference type="EMBL" id="FLQV01001497">
    <property type="protein sequence ID" value="SBS99748.1"/>
    <property type="molecule type" value="Genomic_DNA"/>
</dbReference>
<name>A0A1A8WLV8_PLAOA</name>
<dbReference type="EMBL" id="FLQU01001271">
    <property type="protein sequence ID" value="SBS92291.1"/>
    <property type="molecule type" value="Genomic_DNA"/>
</dbReference>
<dbReference type="Proteomes" id="UP000078560">
    <property type="component" value="Unassembled WGS sequence"/>
</dbReference>
<protein>
    <submittedName>
        <fullName evidence="2">PIR Superfamily Protein</fullName>
    </submittedName>
</protein>
<gene>
    <name evidence="3" type="ORF">POVCU1_054800</name>
    <name evidence="2" type="ORF">POVCU2_0073290</name>
</gene>
<reference evidence="4 5" key="1">
    <citation type="submission" date="2016-05" db="EMBL/GenBank/DDBJ databases">
        <authorList>
            <person name="Naeem Raeece"/>
        </authorList>
    </citation>
    <scope>NUCLEOTIDE SEQUENCE [LARGE SCALE GENOMIC DNA]</scope>
</reference>
<accession>A0A1A8WLV8</accession>